<evidence type="ECO:0000313" key="1">
    <source>
        <dbReference type="EMBL" id="MXO71599.1"/>
    </source>
</evidence>
<reference evidence="1 2" key="1">
    <citation type="submission" date="2019-12" db="EMBL/GenBank/DDBJ databases">
        <title>Genomic-based taxomic classification of the family Erythrobacteraceae.</title>
        <authorList>
            <person name="Xu L."/>
        </authorList>
    </citation>
    <scope>NUCLEOTIDE SEQUENCE [LARGE SCALE GENOMIC DNA]</scope>
    <source>
        <strain evidence="1 2">M0322</strain>
    </source>
</reference>
<gene>
    <name evidence="1" type="ORF">GRI99_08075</name>
</gene>
<accession>A0A844YVP1</accession>
<evidence type="ECO:0000313" key="2">
    <source>
        <dbReference type="Proteomes" id="UP000466966"/>
    </source>
</evidence>
<proteinExistence type="predicted"/>
<sequence length="51" mass="5435">MVTCVIVLGAMAVQNVIALAAGSLYVSYPAVTVYHPVASFVLHNLVTFRRA</sequence>
<protein>
    <submittedName>
        <fullName evidence="1">Uncharacterized protein</fullName>
    </submittedName>
</protein>
<dbReference type="RefSeq" id="WP_160771499.1">
    <property type="nucleotide sequence ID" value="NZ_WTYV01000002.1"/>
</dbReference>
<organism evidence="1 2">
    <name type="scientific">Alteraurantiacibacter buctensis</name>
    <dbReference type="NCBI Taxonomy" id="1503981"/>
    <lineage>
        <taxon>Bacteria</taxon>
        <taxon>Pseudomonadati</taxon>
        <taxon>Pseudomonadota</taxon>
        <taxon>Alphaproteobacteria</taxon>
        <taxon>Sphingomonadales</taxon>
        <taxon>Erythrobacteraceae</taxon>
        <taxon>Alteraurantiacibacter</taxon>
    </lineage>
</organism>
<dbReference type="Proteomes" id="UP000466966">
    <property type="component" value="Unassembled WGS sequence"/>
</dbReference>
<dbReference type="AlphaFoldDB" id="A0A844YVP1"/>
<keyword evidence="2" id="KW-1185">Reference proteome</keyword>
<comment type="caution">
    <text evidence="1">The sequence shown here is derived from an EMBL/GenBank/DDBJ whole genome shotgun (WGS) entry which is preliminary data.</text>
</comment>
<dbReference type="EMBL" id="WTYV01000002">
    <property type="protein sequence ID" value="MXO71599.1"/>
    <property type="molecule type" value="Genomic_DNA"/>
</dbReference>
<name>A0A844YVP1_9SPHN</name>